<dbReference type="FunFam" id="1.10.10.440:FF:000013">
    <property type="entry name" value="pre-mRNA-processing protein 40A isoform X1"/>
    <property type="match status" value="1"/>
</dbReference>
<dbReference type="SMART" id="SM00456">
    <property type="entry name" value="WW"/>
    <property type="match status" value="2"/>
</dbReference>
<dbReference type="InterPro" id="IPR001202">
    <property type="entry name" value="WW_dom"/>
</dbReference>
<keyword evidence="5" id="KW-0539">Nucleus</keyword>
<sequence length="648" mass="73720">MLGKCTPAWSLLTYPVYRIAATARPVLYSQPTPTTGATWQEFKTPEGKVYFFHPVTRQTVWEKPEELQTPEERALAKTSWKSYKTANGRSYYYNPTTKQTVWERPQEVSDAISAAERVASTTTPTVSIPAPASKAVTPVTATTPAPLTSPVTADIPATKPSLTITSSVDVPSPDDLARVPLNTFTTEAQRTEAFHMLLRSVGAKSDWTWEQAMRATINHPHYRVLISVGSRKAAFESFLPLKREEERAAKRAKFQKLLARLFPDVAHLPMSFSEARAMWRNDPAARDSFMSTRRQEQQMYQAYSDQLVEDYETEQSRVHQAARERLAQALNDCPEVTINTPWKDIPKLLEALPMYSEMAKSEAGVDPNDLLVVFEAHIERLQAEFDEWRTKQETVAYRKARKAREGFQALLEEYTAEHGLAYDATWTAFYPAVRDEPRYTELLGHPGSSPIELFWDKVELQREHISDLAQRAEQALEKKGVEMTPDLSEVDFKAALGESLVAAGATVRDIDQVYRKLHKRAARDEDYRQEKAKRRLIEKRDDLYYLLRDYRPRIALSIPYEEIVPLVQMKPEFKALREETDRREVYSRYQDHVKRKSTKPDDTPGATASDSSKRASPQDGIPSSPAAKRARTEDTDINPNLEDGEVDG</sequence>
<dbReference type="GO" id="GO:0005685">
    <property type="term" value="C:U1 snRNP"/>
    <property type="evidence" value="ECO:0007669"/>
    <property type="project" value="TreeGrafter"/>
</dbReference>
<dbReference type="Gene3D" id="2.20.70.10">
    <property type="match status" value="2"/>
</dbReference>
<dbReference type="SUPFAM" id="SSF51045">
    <property type="entry name" value="WW domain"/>
    <property type="match status" value="2"/>
</dbReference>
<evidence type="ECO:0000313" key="10">
    <source>
        <dbReference type="Proteomes" id="UP001150569"/>
    </source>
</evidence>
<dbReference type="SUPFAM" id="SSF81698">
    <property type="entry name" value="FF domain"/>
    <property type="match status" value="3"/>
</dbReference>
<evidence type="ECO:0000256" key="6">
    <source>
        <dbReference type="SAM" id="MobiDB-lite"/>
    </source>
</evidence>
<dbReference type="PROSITE" id="PS50020">
    <property type="entry name" value="WW_DOMAIN_2"/>
    <property type="match status" value="2"/>
</dbReference>
<dbReference type="PANTHER" id="PTHR11864:SF0">
    <property type="entry name" value="PRP40 PRE-MRNA PROCESSING FACTOR 40 HOMOLOG A (YEAST)"/>
    <property type="match status" value="1"/>
</dbReference>
<keyword evidence="2" id="KW-0507">mRNA processing</keyword>
<evidence type="ECO:0000256" key="3">
    <source>
        <dbReference type="ARBA" id="ARBA00022737"/>
    </source>
</evidence>
<dbReference type="Proteomes" id="UP001150569">
    <property type="component" value="Unassembled WGS sequence"/>
</dbReference>
<dbReference type="CDD" id="cd00201">
    <property type="entry name" value="WW"/>
    <property type="match status" value="2"/>
</dbReference>
<feature type="domain" description="WW" evidence="7">
    <location>
        <begin position="74"/>
        <end position="107"/>
    </location>
</feature>
<comment type="subcellular location">
    <subcellularLocation>
        <location evidence="1">Nucleus</location>
    </subcellularLocation>
</comment>
<feature type="region of interest" description="Disordered" evidence="6">
    <location>
        <begin position="578"/>
        <end position="648"/>
    </location>
</feature>
<feature type="domain" description="WW" evidence="7">
    <location>
        <begin position="33"/>
        <end position="66"/>
    </location>
</feature>
<protein>
    <submittedName>
        <fullName evidence="9">U1 snRNP protein</fullName>
    </submittedName>
</protein>
<dbReference type="OrthoDB" id="187617at2759"/>
<dbReference type="PROSITE" id="PS51676">
    <property type="entry name" value="FF"/>
    <property type="match status" value="1"/>
</dbReference>
<dbReference type="AlphaFoldDB" id="A0A9W8E3R5"/>
<evidence type="ECO:0000313" key="9">
    <source>
        <dbReference type="EMBL" id="KAJ1930656.1"/>
    </source>
</evidence>
<evidence type="ECO:0000256" key="2">
    <source>
        <dbReference type="ARBA" id="ARBA00022664"/>
    </source>
</evidence>
<dbReference type="Pfam" id="PF01846">
    <property type="entry name" value="FF"/>
    <property type="match status" value="2"/>
</dbReference>
<dbReference type="Pfam" id="PF00397">
    <property type="entry name" value="WW"/>
    <property type="match status" value="2"/>
</dbReference>
<comment type="caution">
    <text evidence="9">The sequence shown here is derived from an EMBL/GenBank/DDBJ whole genome shotgun (WGS) entry which is preliminary data.</text>
</comment>
<proteinExistence type="predicted"/>
<keyword evidence="4" id="KW-0508">mRNA splicing</keyword>
<dbReference type="InterPro" id="IPR036517">
    <property type="entry name" value="FF_domain_sf"/>
</dbReference>
<dbReference type="GO" id="GO:0071004">
    <property type="term" value="C:U2-type prespliceosome"/>
    <property type="evidence" value="ECO:0007669"/>
    <property type="project" value="TreeGrafter"/>
</dbReference>
<dbReference type="Gene3D" id="1.10.10.440">
    <property type="entry name" value="FF domain"/>
    <property type="match status" value="3"/>
</dbReference>
<organism evidence="9 10">
    <name type="scientific">Tieghemiomyces parasiticus</name>
    <dbReference type="NCBI Taxonomy" id="78921"/>
    <lineage>
        <taxon>Eukaryota</taxon>
        <taxon>Fungi</taxon>
        <taxon>Fungi incertae sedis</taxon>
        <taxon>Zoopagomycota</taxon>
        <taxon>Kickxellomycotina</taxon>
        <taxon>Dimargaritomycetes</taxon>
        <taxon>Dimargaritales</taxon>
        <taxon>Dimargaritaceae</taxon>
        <taxon>Tieghemiomyces</taxon>
    </lineage>
</organism>
<dbReference type="InterPro" id="IPR039726">
    <property type="entry name" value="Prp40-like"/>
</dbReference>
<reference evidence="9" key="1">
    <citation type="submission" date="2022-07" db="EMBL/GenBank/DDBJ databases">
        <title>Phylogenomic reconstructions and comparative analyses of Kickxellomycotina fungi.</title>
        <authorList>
            <person name="Reynolds N.K."/>
            <person name="Stajich J.E."/>
            <person name="Barry K."/>
            <person name="Grigoriev I.V."/>
            <person name="Crous P."/>
            <person name="Smith M.E."/>
        </authorList>
    </citation>
    <scope>NUCLEOTIDE SEQUENCE</scope>
    <source>
        <strain evidence="9">RSA 861</strain>
    </source>
</reference>
<dbReference type="EMBL" id="JANBPT010000002">
    <property type="protein sequence ID" value="KAJ1930656.1"/>
    <property type="molecule type" value="Genomic_DNA"/>
</dbReference>
<gene>
    <name evidence="9" type="primary">PRP40_1</name>
    <name evidence="9" type="ORF">IWQ60_000053</name>
</gene>
<dbReference type="SMART" id="SM00441">
    <property type="entry name" value="FF"/>
    <property type="match status" value="5"/>
</dbReference>
<accession>A0A9W8E3R5</accession>
<evidence type="ECO:0000256" key="5">
    <source>
        <dbReference type="ARBA" id="ARBA00023242"/>
    </source>
</evidence>
<evidence type="ECO:0000259" key="7">
    <source>
        <dbReference type="PROSITE" id="PS50020"/>
    </source>
</evidence>
<evidence type="ECO:0000256" key="1">
    <source>
        <dbReference type="ARBA" id="ARBA00004123"/>
    </source>
</evidence>
<feature type="compositionally biased region" description="Basic and acidic residues" evidence="6">
    <location>
        <begin position="578"/>
        <end position="602"/>
    </location>
</feature>
<dbReference type="PANTHER" id="PTHR11864">
    <property type="entry name" value="PRE-MRNA-PROCESSING PROTEIN PRP40"/>
    <property type="match status" value="1"/>
</dbReference>
<keyword evidence="10" id="KW-1185">Reference proteome</keyword>
<dbReference type="InterPro" id="IPR036020">
    <property type="entry name" value="WW_dom_sf"/>
</dbReference>
<keyword evidence="3" id="KW-0677">Repeat</keyword>
<feature type="domain" description="FF" evidence="8">
    <location>
        <begin position="399"/>
        <end position="460"/>
    </location>
</feature>
<evidence type="ECO:0000259" key="8">
    <source>
        <dbReference type="PROSITE" id="PS51676"/>
    </source>
</evidence>
<dbReference type="GO" id="GO:0045292">
    <property type="term" value="P:mRNA cis splicing, via spliceosome"/>
    <property type="evidence" value="ECO:0007669"/>
    <property type="project" value="InterPro"/>
</dbReference>
<dbReference type="InterPro" id="IPR002713">
    <property type="entry name" value="FF_domain"/>
</dbReference>
<name>A0A9W8E3R5_9FUNG</name>
<dbReference type="GO" id="GO:0003723">
    <property type="term" value="F:RNA binding"/>
    <property type="evidence" value="ECO:0007669"/>
    <property type="project" value="TreeGrafter"/>
</dbReference>
<evidence type="ECO:0000256" key="4">
    <source>
        <dbReference type="ARBA" id="ARBA00023187"/>
    </source>
</evidence>